<feature type="domain" description="Histidine kinase" evidence="5">
    <location>
        <begin position="446"/>
        <end position="678"/>
    </location>
</feature>
<dbReference type="Gene3D" id="3.30.565.10">
    <property type="entry name" value="Histidine kinase-like ATPase, C-terminal domain"/>
    <property type="match status" value="1"/>
</dbReference>
<reference evidence="6 7" key="1">
    <citation type="submission" date="2020-04" db="EMBL/GenBank/DDBJ databases">
        <title>Draft genome of Leeia sp. IMCC25680.</title>
        <authorList>
            <person name="Song J."/>
            <person name="Cho J.-C."/>
        </authorList>
    </citation>
    <scope>NUCLEOTIDE SEQUENCE [LARGE SCALE GENOMIC DNA]</scope>
    <source>
        <strain evidence="6 7">IMCC25680</strain>
    </source>
</reference>
<dbReference type="Gene3D" id="1.10.287.130">
    <property type="match status" value="1"/>
</dbReference>
<dbReference type="Pfam" id="PF02518">
    <property type="entry name" value="HATPase_c"/>
    <property type="match status" value="1"/>
</dbReference>
<dbReference type="InterPro" id="IPR036097">
    <property type="entry name" value="HisK_dim/P_sf"/>
</dbReference>
<dbReference type="GO" id="GO:0000155">
    <property type="term" value="F:phosphorelay sensor kinase activity"/>
    <property type="evidence" value="ECO:0007669"/>
    <property type="project" value="InterPro"/>
</dbReference>
<proteinExistence type="predicted"/>
<comment type="catalytic activity">
    <reaction evidence="1">
        <text>ATP + protein L-histidine = ADP + protein N-phospho-L-histidine.</text>
        <dbReference type="EC" id="2.7.13.3"/>
    </reaction>
</comment>
<evidence type="ECO:0000259" key="5">
    <source>
        <dbReference type="PROSITE" id="PS50109"/>
    </source>
</evidence>
<dbReference type="InterPro" id="IPR003594">
    <property type="entry name" value="HATPase_dom"/>
</dbReference>
<keyword evidence="4" id="KW-0812">Transmembrane</keyword>
<dbReference type="SMART" id="SM00387">
    <property type="entry name" value="HATPase_c"/>
    <property type="match status" value="1"/>
</dbReference>
<dbReference type="PROSITE" id="PS50109">
    <property type="entry name" value="HIS_KIN"/>
    <property type="match status" value="1"/>
</dbReference>
<dbReference type="EMBL" id="JABAIM010000001">
    <property type="protein sequence ID" value="NLR74781.1"/>
    <property type="molecule type" value="Genomic_DNA"/>
</dbReference>
<sequence length="682" mass="76766">MGGHVGLMRPGIWLMQQVRYPVKFLTVMACMLLPMLLLTWQLWQSSVERSNTLIQEQQGIALLKPLSQIESNLSGLALLTLPGVPVARQRERFLPLQSALALWNKALDQVGRDRYIAAARGELQTLDAFRQDLLGQQLETAEYRVNSTPPAIQAIRADIYERSGLVLENSMLRFSLGQQVVVLHPYYQTQLRAVAYRLRPLSKAIPEHELTIEELGAMQDLLDRWADSLPILSNSYERSTDEADRDRMDRDDRRMAAQVQLLREVLQRLRNEDRLTDRVLLRGMQPVLNSMWRIADEAWQRSVRTLETHLQSALHSERQQQWALLGLVAFSLALAAYLFLAFYLCTMRDIHQLEEATARLLASGGGGGVNAADFRLTSQDELSRVSAAFLEFAYSLTEENVRRRDMEASLQQEKVQAENAIQQLREAQDSLLESERLASLGGLVAGVAHEINTPVGVALTAASHLSETVRRMRELVDQGAVRKSDLTQFMQQVEDTASLISSNSLRAADLIRGFKEIAVDQTSEVRRKFDLHDYIEEVLDSLRPHYKRRPVHITLDCPEGCEMDSYPGAIAQVLTNLVMNALIHAFEPEQDGAILIRVTLPDEERIRLQFMDNGKGVAPEHVGHLFDPFFTTRRGSGGSGLGLNIVYNLVRRRLGGSIEVDSTLGQGCRFTMLLPRVAGQGE</sequence>
<protein>
    <recommendedName>
        <fullName evidence="2">histidine kinase</fullName>
        <ecNumber evidence="2">2.7.13.3</ecNumber>
    </recommendedName>
</protein>
<gene>
    <name evidence="6" type="ORF">HF682_06360</name>
</gene>
<evidence type="ECO:0000256" key="2">
    <source>
        <dbReference type="ARBA" id="ARBA00012438"/>
    </source>
</evidence>
<dbReference type="AlphaFoldDB" id="A0A847RYI4"/>
<dbReference type="SUPFAM" id="SSF47384">
    <property type="entry name" value="Homodimeric domain of signal transducing histidine kinase"/>
    <property type="match status" value="1"/>
</dbReference>
<dbReference type="InterPro" id="IPR004358">
    <property type="entry name" value="Sig_transdc_His_kin-like_C"/>
</dbReference>
<dbReference type="Proteomes" id="UP000587991">
    <property type="component" value="Unassembled WGS sequence"/>
</dbReference>
<dbReference type="SUPFAM" id="SSF55874">
    <property type="entry name" value="ATPase domain of HSP90 chaperone/DNA topoisomerase II/histidine kinase"/>
    <property type="match status" value="1"/>
</dbReference>
<keyword evidence="3" id="KW-0175">Coiled coil</keyword>
<feature type="coiled-coil region" evidence="3">
    <location>
        <begin position="403"/>
        <end position="437"/>
    </location>
</feature>
<evidence type="ECO:0000256" key="4">
    <source>
        <dbReference type="SAM" id="Phobius"/>
    </source>
</evidence>
<evidence type="ECO:0000313" key="6">
    <source>
        <dbReference type="EMBL" id="NLR74781.1"/>
    </source>
</evidence>
<keyword evidence="4" id="KW-1133">Transmembrane helix</keyword>
<keyword evidence="4" id="KW-0472">Membrane</keyword>
<comment type="caution">
    <text evidence="6">The sequence shown here is derived from an EMBL/GenBank/DDBJ whole genome shotgun (WGS) entry which is preliminary data.</text>
</comment>
<evidence type="ECO:0000256" key="1">
    <source>
        <dbReference type="ARBA" id="ARBA00000085"/>
    </source>
</evidence>
<dbReference type="EC" id="2.7.13.3" evidence="2"/>
<keyword evidence="7" id="KW-1185">Reference proteome</keyword>
<dbReference type="InterPro" id="IPR036890">
    <property type="entry name" value="HATPase_C_sf"/>
</dbReference>
<feature type="transmembrane region" description="Helical" evidence="4">
    <location>
        <begin position="322"/>
        <end position="344"/>
    </location>
</feature>
<dbReference type="PANTHER" id="PTHR43065">
    <property type="entry name" value="SENSOR HISTIDINE KINASE"/>
    <property type="match status" value="1"/>
</dbReference>
<dbReference type="InterPro" id="IPR005467">
    <property type="entry name" value="His_kinase_dom"/>
</dbReference>
<name>A0A847RYI4_9NEIS</name>
<organism evidence="6 7">
    <name type="scientific">Leeia aquatica</name>
    <dbReference type="NCBI Taxonomy" id="2725557"/>
    <lineage>
        <taxon>Bacteria</taxon>
        <taxon>Pseudomonadati</taxon>
        <taxon>Pseudomonadota</taxon>
        <taxon>Betaproteobacteria</taxon>
        <taxon>Neisseriales</taxon>
        <taxon>Leeiaceae</taxon>
        <taxon>Leeia</taxon>
    </lineage>
</organism>
<accession>A0A847RYI4</accession>
<dbReference type="PRINTS" id="PR00344">
    <property type="entry name" value="BCTRLSENSOR"/>
</dbReference>
<evidence type="ECO:0000313" key="7">
    <source>
        <dbReference type="Proteomes" id="UP000587991"/>
    </source>
</evidence>
<feature type="transmembrane region" description="Helical" evidence="4">
    <location>
        <begin position="20"/>
        <end position="40"/>
    </location>
</feature>
<dbReference type="RefSeq" id="WP_168876366.1">
    <property type="nucleotide sequence ID" value="NZ_JABAIM010000001.1"/>
</dbReference>
<evidence type="ECO:0000256" key="3">
    <source>
        <dbReference type="SAM" id="Coils"/>
    </source>
</evidence>